<gene>
    <name evidence="1" type="ORF">HMPREF0179_01750</name>
</gene>
<dbReference type="HOGENOM" id="CLU_173826_0_0_7"/>
<protein>
    <submittedName>
        <fullName evidence="1">Uncharacterized protein</fullName>
    </submittedName>
</protein>
<accession>E5Y6D7</accession>
<evidence type="ECO:0000313" key="2">
    <source>
        <dbReference type="Proteomes" id="UP000006034"/>
    </source>
</evidence>
<dbReference type="OrthoDB" id="9982175at2"/>
<proteinExistence type="predicted"/>
<reference evidence="1 2" key="2">
    <citation type="submission" date="2013-04" db="EMBL/GenBank/DDBJ databases">
        <title>The Genome Sequence of Bilophila wadsworthia 3_1_6.</title>
        <authorList>
            <consortium name="The Broad Institute Genomics Platform"/>
            <person name="Earl A."/>
            <person name="Ward D."/>
            <person name="Feldgarden M."/>
            <person name="Gevers D."/>
            <person name="Sibley C."/>
            <person name="Strauss J."/>
            <person name="Allen-Vercoe E."/>
            <person name="Walker B."/>
            <person name="Young S."/>
            <person name="Zeng Q."/>
            <person name="Gargeya S."/>
            <person name="Fitzgerald M."/>
            <person name="Haas B."/>
            <person name="Abouelleil A."/>
            <person name="Allen A.W."/>
            <person name="Alvarado L."/>
            <person name="Arachchi H.M."/>
            <person name="Berlin A.M."/>
            <person name="Chapman S.B."/>
            <person name="Gainer-Dewar J."/>
            <person name="Goldberg J."/>
            <person name="Griggs A."/>
            <person name="Gujja S."/>
            <person name="Hansen M."/>
            <person name="Howarth C."/>
            <person name="Imamovic A."/>
            <person name="Ireland A."/>
            <person name="Larimer J."/>
            <person name="McCowan C."/>
            <person name="Murphy C."/>
            <person name="Pearson M."/>
            <person name="Poon T.W."/>
            <person name="Priest M."/>
            <person name="Roberts A."/>
            <person name="Saif S."/>
            <person name="Shea T."/>
            <person name="Sisk P."/>
            <person name="Sykes S."/>
            <person name="Wortman J."/>
            <person name="Nusbaum C."/>
            <person name="Birren B."/>
        </authorList>
    </citation>
    <scope>NUCLEOTIDE SEQUENCE [LARGE SCALE GENOMIC DNA]</scope>
    <source>
        <strain evidence="1 2">3_1_6</strain>
    </source>
</reference>
<organism evidence="1 2">
    <name type="scientific">Bilophila wadsworthia (strain 3_1_6)</name>
    <dbReference type="NCBI Taxonomy" id="563192"/>
    <lineage>
        <taxon>Bacteria</taxon>
        <taxon>Pseudomonadati</taxon>
        <taxon>Thermodesulfobacteriota</taxon>
        <taxon>Desulfovibrionia</taxon>
        <taxon>Desulfovibrionales</taxon>
        <taxon>Desulfovibrionaceae</taxon>
        <taxon>Bilophila</taxon>
    </lineage>
</organism>
<evidence type="ECO:0000313" key="1">
    <source>
        <dbReference type="EMBL" id="EFV44409.1"/>
    </source>
</evidence>
<dbReference type="AlphaFoldDB" id="E5Y6D7"/>
<dbReference type="EMBL" id="ADCP02000003">
    <property type="protein sequence ID" value="EFV44409.1"/>
    <property type="molecule type" value="Genomic_DNA"/>
</dbReference>
<dbReference type="Proteomes" id="UP000006034">
    <property type="component" value="Unassembled WGS sequence"/>
</dbReference>
<reference evidence="1 2" key="1">
    <citation type="submission" date="2010-10" db="EMBL/GenBank/DDBJ databases">
        <authorList>
            <consortium name="The Broad Institute Genome Sequencing Platform"/>
            <person name="Ward D."/>
            <person name="Earl A."/>
            <person name="Feldgarden M."/>
            <person name="Young S.K."/>
            <person name="Gargeya S."/>
            <person name="Zeng Q."/>
            <person name="Alvarado L."/>
            <person name="Berlin A."/>
            <person name="Bochicchio J."/>
            <person name="Chapman S.B."/>
            <person name="Chen Z."/>
            <person name="Freedman E."/>
            <person name="Gellesch M."/>
            <person name="Goldberg J."/>
            <person name="Griggs A."/>
            <person name="Gujja S."/>
            <person name="Heilman E."/>
            <person name="Heiman D."/>
            <person name="Howarth C."/>
            <person name="Mehta T."/>
            <person name="Neiman D."/>
            <person name="Pearson M."/>
            <person name="Roberts A."/>
            <person name="Saif S."/>
            <person name="Shea T."/>
            <person name="Shenoy N."/>
            <person name="Sisk P."/>
            <person name="Stolte C."/>
            <person name="Sykes S."/>
            <person name="White J."/>
            <person name="Yandava C."/>
            <person name="Allen-Vercoe E."/>
            <person name="Sibley C."/>
            <person name="Ambrose C.E."/>
            <person name="Strauss J."/>
            <person name="Daigneault M."/>
            <person name="Haas B."/>
            <person name="Nusbaum C."/>
            <person name="Birren B."/>
        </authorList>
    </citation>
    <scope>NUCLEOTIDE SEQUENCE [LARGE SCALE GENOMIC DNA]</scope>
    <source>
        <strain evidence="1 2">3_1_6</strain>
    </source>
</reference>
<dbReference type="SUPFAM" id="SSF101386">
    <property type="entry name" value="all-alpha NTP pyrophosphatases"/>
    <property type="match status" value="1"/>
</dbReference>
<name>E5Y6D7_BILW3</name>
<sequence>MELMEAAVLLGNGGQRGGAVMIAALARRMEEARKKHPVFAEGKYHALGVIGAEYEELVRAVERETPERVRDEALDVAVTALRLWAGEEICL</sequence>
<keyword evidence="2" id="KW-1185">Reference proteome</keyword>
<comment type="caution">
    <text evidence="1">The sequence shown here is derived from an EMBL/GenBank/DDBJ whole genome shotgun (WGS) entry which is preliminary data.</text>
</comment>
<dbReference type="STRING" id="563192.HMPREF0179_01750"/>